<keyword evidence="1" id="KW-0812">Transmembrane</keyword>
<dbReference type="AlphaFoldDB" id="A0A3N4RHW4"/>
<dbReference type="EMBL" id="RKQG01000003">
    <property type="protein sequence ID" value="RPE27947.1"/>
    <property type="molecule type" value="Genomic_DNA"/>
</dbReference>
<accession>A0A3N4RHW4</accession>
<proteinExistence type="predicted"/>
<evidence type="ECO:0000256" key="1">
    <source>
        <dbReference type="SAM" id="Phobius"/>
    </source>
</evidence>
<dbReference type="RefSeq" id="WP_123821448.1">
    <property type="nucleotide sequence ID" value="NZ_JBEYIY010000102.1"/>
</dbReference>
<keyword evidence="3" id="KW-1185">Reference proteome</keyword>
<evidence type="ECO:0000313" key="2">
    <source>
        <dbReference type="EMBL" id="RPE27947.1"/>
    </source>
</evidence>
<evidence type="ECO:0000313" key="3">
    <source>
        <dbReference type="Proteomes" id="UP000266906"/>
    </source>
</evidence>
<reference evidence="2 3" key="1">
    <citation type="submission" date="2018-11" db="EMBL/GenBank/DDBJ databases">
        <title>Sequencing the genomes of 1000 actinobacteria strains.</title>
        <authorList>
            <person name="Klenk H.-P."/>
        </authorList>
    </citation>
    <scope>NUCLEOTIDE SEQUENCE [LARGE SCALE GENOMIC DNA]</scope>
    <source>
        <strain evidence="2 3">DSM 44781</strain>
    </source>
</reference>
<gene>
    <name evidence="2" type="ORF">EDD38_7242</name>
</gene>
<sequence>MRSNGPAPRRRGLAGVLAAPVVSTTGYATATGNWWPTLVLLGMLTAGALAAALLIVWPAIWSRAPWRRRAAADILDRFLGGPK</sequence>
<dbReference type="Proteomes" id="UP000266906">
    <property type="component" value="Unassembled WGS sequence"/>
</dbReference>
<feature type="transmembrane region" description="Helical" evidence="1">
    <location>
        <begin position="38"/>
        <end position="60"/>
    </location>
</feature>
<keyword evidence="1" id="KW-0472">Membrane</keyword>
<comment type="caution">
    <text evidence="2">The sequence shown here is derived from an EMBL/GenBank/DDBJ whole genome shotgun (WGS) entry which is preliminary data.</text>
</comment>
<protein>
    <submittedName>
        <fullName evidence="2">Uncharacterized protein</fullName>
    </submittedName>
</protein>
<organism evidence="2 3">
    <name type="scientific">Kitasatospora cineracea</name>
    <dbReference type="NCBI Taxonomy" id="88074"/>
    <lineage>
        <taxon>Bacteria</taxon>
        <taxon>Bacillati</taxon>
        <taxon>Actinomycetota</taxon>
        <taxon>Actinomycetes</taxon>
        <taxon>Kitasatosporales</taxon>
        <taxon>Streptomycetaceae</taxon>
        <taxon>Kitasatospora</taxon>
    </lineage>
</organism>
<name>A0A3N4RHW4_9ACTN</name>
<keyword evidence="1" id="KW-1133">Transmembrane helix</keyword>